<dbReference type="KEGG" id="cpre:Csp1_14500"/>
<dbReference type="InterPro" id="IPR013830">
    <property type="entry name" value="SGNH_hydro"/>
</dbReference>
<dbReference type="Gene3D" id="3.40.50.1110">
    <property type="entry name" value="SGNH hydrolase"/>
    <property type="match status" value="1"/>
</dbReference>
<organism evidence="2 3">
    <name type="scientific">Corynebacterium provencense</name>
    <dbReference type="NCBI Taxonomy" id="1737425"/>
    <lineage>
        <taxon>Bacteria</taxon>
        <taxon>Bacillati</taxon>
        <taxon>Actinomycetota</taxon>
        <taxon>Actinomycetes</taxon>
        <taxon>Mycobacteriales</taxon>
        <taxon>Corynebacteriaceae</taxon>
        <taxon>Corynebacterium</taxon>
    </lineage>
</organism>
<feature type="domain" description="SGNH hydrolase-type esterase" evidence="1">
    <location>
        <begin position="15"/>
        <end position="250"/>
    </location>
</feature>
<sequence>MAPSATAQPGNIVTFGDSFSANPDQVQNTLRGVPGVSEVLGPYPSTAGCLQAPDNWPHLLGEKTRKAVDDWSCTAQTSRSMLGRVDGALAAGVIRNDSTVVMAIGMNNFGGFGVLDGVNILDPANIRDNYIADIRTAADRIRTKAPDAKIVISGALPTVDRDTMVFCPVNVVPDHPAGIPVPLLRDIENWNRENQIAAAQAAKGTYVEMIDTSRGHDTCAPDQERYVAGVVDTTTPNYHMIFHPSLKGSQHMADVLSSVV</sequence>
<reference evidence="3" key="1">
    <citation type="submission" date="2017-11" db="EMBL/GenBank/DDBJ databases">
        <title>Otitis media/interna in a cat caused by the recently described species Corynebacterium provencense.</title>
        <authorList>
            <person name="Kittl S."/>
            <person name="Brodard I."/>
            <person name="Rychener L."/>
            <person name="Jores J."/>
            <person name="Roosje P."/>
            <person name="Gobeli Brawand S."/>
        </authorList>
    </citation>
    <scope>NUCLEOTIDE SEQUENCE [LARGE SCALE GENOMIC DNA]</scope>
    <source>
        <strain evidence="3">17KM38</strain>
    </source>
</reference>
<dbReference type="AlphaFoldDB" id="A0A2Z3YQ22"/>
<dbReference type="STRING" id="1737425.GCA_900049755_01948"/>
<dbReference type="Pfam" id="PF13472">
    <property type="entry name" value="Lipase_GDSL_2"/>
    <property type="match status" value="1"/>
</dbReference>
<accession>A0A2Z3YQ22</accession>
<evidence type="ECO:0000313" key="3">
    <source>
        <dbReference type="Proteomes" id="UP000247696"/>
    </source>
</evidence>
<dbReference type="Proteomes" id="UP000247696">
    <property type="component" value="Chromosome"/>
</dbReference>
<dbReference type="EMBL" id="CP024988">
    <property type="protein sequence ID" value="AWT26239.1"/>
    <property type="molecule type" value="Genomic_DNA"/>
</dbReference>
<protein>
    <recommendedName>
        <fullName evidence="1">SGNH hydrolase-type esterase domain-containing protein</fullName>
    </recommendedName>
</protein>
<evidence type="ECO:0000259" key="1">
    <source>
        <dbReference type="Pfam" id="PF13472"/>
    </source>
</evidence>
<dbReference type="SUPFAM" id="SSF52266">
    <property type="entry name" value="SGNH hydrolase"/>
    <property type="match status" value="1"/>
</dbReference>
<evidence type="ECO:0000313" key="2">
    <source>
        <dbReference type="EMBL" id="AWT26239.1"/>
    </source>
</evidence>
<name>A0A2Z3YQ22_9CORY</name>
<proteinExistence type="predicted"/>
<gene>
    <name evidence="2" type="ORF">Csp1_14500</name>
</gene>
<keyword evidence="3" id="KW-1185">Reference proteome</keyword>
<dbReference type="InterPro" id="IPR036514">
    <property type="entry name" value="SGNH_hydro_sf"/>
</dbReference>